<sequence length="314" mass="33889">MARRRKGLLVDGVLLLDKPFGLSSNHALQQIRRLYQAQKAGHTGTLDPMATGLLPICFGEATKFSSYLLEADKTYRAQLKLGETTTTGDAEGEMIERRAVPVLSDAVIEEALAGFRGEITQLPPMYSALKHQGRPLYELARQGKTVERAPRRVSVYDIRLLERQSEEFTLEVNCSKGTYIRTLAEDIGRALGCGAHLTALRRIKTGPFTAKGMKSIEALEALADQQAREARLLPVDVLVANLPALDADAENTAGLLQGRPARIDTAGCSAGSLARIYHDGAFLGLVEIKAPGEVLPKRLINTAAADRDSSGGGV</sequence>
<keyword evidence="3 5" id="KW-0819">tRNA processing</keyword>
<dbReference type="PANTHER" id="PTHR13767:SF2">
    <property type="entry name" value="PSEUDOURIDYLATE SYNTHASE TRUB1"/>
    <property type="match status" value="1"/>
</dbReference>
<dbReference type="AlphaFoldDB" id="A0A5B8SP84"/>
<dbReference type="EMBL" id="CP042382">
    <property type="protein sequence ID" value="QEA38566.1"/>
    <property type="molecule type" value="Genomic_DNA"/>
</dbReference>
<dbReference type="OrthoDB" id="9802309at2"/>
<accession>A0A5B8SP84</accession>
<dbReference type="EC" id="5.4.99.25" evidence="5"/>
<keyword evidence="10" id="KW-1185">Reference proteome</keyword>
<feature type="domain" description="tRNA pseudouridylate synthase B C-terminal" evidence="8">
    <location>
        <begin position="181"/>
        <end position="239"/>
    </location>
</feature>
<evidence type="ECO:0000259" key="8">
    <source>
        <dbReference type="Pfam" id="PF16198"/>
    </source>
</evidence>
<proteinExistence type="inferred from homology"/>
<name>A0A5B8SP84_9GAMM</name>
<dbReference type="PANTHER" id="PTHR13767">
    <property type="entry name" value="TRNA-PSEUDOURIDINE SYNTHASE"/>
    <property type="match status" value="1"/>
</dbReference>
<dbReference type="GO" id="GO:0160148">
    <property type="term" value="F:tRNA pseudouridine(55) synthase activity"/>
    <property type="evidence" value="ECO:0007669"/>
    <property type="project" value="UniProtKB-EC"/>
</dbReference>
<dbReference type="NCBIfam" id="TIGR00431">
    <property type="entry name" value="TruB"/>
    <property type="match status" value="1"/>
</dbReference>
<evidence type="ECO:0000313" key="9">
    <source>
        <dbReference type="EMBL" id="QEA38566.1"/>
    </source>
</evidence>
<keyword evidence="4 5" id="KW-0413">Isomerase</keyword>
<dbReference type="Pfam" id="PF16198">
    <property type="entry name" value="TruB_C_2"/>
    <property type="match status" value="1"/>
</dbReference>
<comment type="function">
    <text evidence="5">Responsible for synthesis of pseudouridine from uracil-55 in the psi GC loop of transfer RNAs.</text>
</comment>
<dbReference type="HAMAP" id="MF_01080">
    <property type="entry name" value="TruB_bact"/>
    <property type="match status" value="1"/>
</dbReference>
<dbReference type="Gene3D" id="2.30.130.10">
    <property type="entry name" value="PUA domain"/>
    <property type="match status" value="1"/>
</dbReference>
<dbReference type="Proteomes" id="UP000321272">
    <property type="component" value="Chromosome"/>
</dbReference>
<dbReference type="GO" id="GO:0003723">
    <property type="term" value="F:RNA binding"/>
    <property type="evidence" value="ECO:0007669"/>
    <property type="project" value="InterPro"/>
</dbReference>
<evidence type="ECO:0000256" key="1">
    <source>
        <dbReference type="ARBA" id="ARBA00000385"/>
    </source>
</evidence>
<dbReference type="CDD" id="cd21152">
    <property type="entry name" value="PUA_TruB_bacterial"/>
    <property type="match status" value="1"/>
</dbReference>
<evidence type="ECO:0000256" key="2">
    <source>
        <dbReference type="ARBA" id="ARBA00005642"/>
    </source>
</evidence>
<dbReference type="InterPro" id="IPR015240">
    <property type="entry name" value="tRNA_sdUridine_synth_fam1_C"/>
</dbReference>
<gene>
    <name evidence="5 9" type="primary">truB</name>
    <name evidence="9" type="ORF">FGL86_05395</name>
</gene>
<organism evidence="9 10">
    <name type="scientific">Pistricoccus aurantiacus</name>
    <dbReference type="NCBI Taxonomy" id="1883414"/>
    <lineage>
        <taxon>Bacteria</taxon>
        <taxon>Pseudomonadati</taxon>
        <taxon>Pseudomonadota</taxon>
        <taxon>Gammaproteobacteria</taxon>
        <taxon>Oceanospirillales</taxon>
        <taxon>Halomonadaceae</taxon>
        <taxon>Pistricoccus</taxon>
    </lineage>
</organism>
<dbReference type="Gene3D" id="3.30.2350.10">
    <property type="entry name" value="Pseudouridine synthase"/>
    <property type="match status" value="1"/>
</dbReference>
<feature type="domain" description="tRNA pseudouridine synthase II TruB subfamily 1 C-terminal" evidence="7">
    <location>
        <begin position="245"/>
        <end position="300"/>
    </location>
</feature>
<dbReference type="RefSeq" id="WP_147183628.1">
    <property type="nucleotide sequence ID" value="NZ_CP042382.1"/>
</dbReference>
<evidence type="ECO:0000256" key="4">
    <source>
        <dbReference type="ARBA" id="ARBA00023235"/>
    </source>
</evidence>
<dbReference type="CDD" id="cd02573">
    <property type="entry name" value="PseudoU_synth_EcTruB"/>
    <property type="match status" value="1"/>
</dbReference>
<evidence type="ECO:0000256" key="5">
    <source>
        <dbReference type="HAMAP-Rule" id="MF_01080"/>
    </source>
</evidence>
<comment type="catalytic activity">
    <reaction evidence="1 5">
        <text>uridine(55) in tRNA = pseudouridine(55) in tRNA</text>
        <dbReference type="Rhea" id="RHEA:42532"/>
        <dbReference type="Rhea" id="RHEA-COMP:10101"/>
        <dbReference type="Rhea" id="RHEA-COMP:10102"/>
        <dbReference type="ChEBI" id="CHEBI:65314"/>
        <dbReference type="ChEBI" id="CHEBI:65315"/>
        <dbReference type="EC" id="5.4.99.25"/>
    </reaction>
</comment>
<comment type="similarity">
    <text evidence="2 5">Belongs to the pseudouridine synthase TruB family. Type 1 subfamily.</text>
</comment>
<dbReference type="InterPro" id="IPR036974">
    <property type="entry name" value="PUA_sf"/>
</dbReference>
<dbReference type="Pfam" id="PF09157">
    <property type="entry name" value="TruB-C_2"/>
    <property type="match status" value="1"/>
</dbReference>
<dbReference type="GO" id="GO:1990481">
    <property type="term" value="P:mRNA pseudouridine synthesis"/>
    <property type="evidence" value="ECO:0007669"/>
    <property type="project" value="TreeGrafter"/>
</dbReference>
<evidence type="ECO:0000256" key="3">
    <source>
        <dbReference type="ARBA" id="ARBA00022694"/>
    </source>
</evidence>
<dbReference type="GO" id="GO:0031119">
    <property type="term" value="P:tRNA pseudouridine synthesis"/>
    <property type="evidence" value="ECO:0007669"/>
    <property type="project" value="UniProtKB-UniRule"/>
</dbReference>
<feature type="domain" description="Pseudouridine synthase II N-terminal" evidence="6">
    <location>
        <begin position="32"/>
        <end position="180"/>
    </location>
</feature>
<evidence type="ECO:0000259" key="7">
    <source>
        <dbReference type="Pfam" id="PF09157"/>
    </source>
</evidence>
<dbReference type="InterPro" id="IPR032819">
    <property type="entry name" value="TruB_C"/>
</dbReference>
<evidence type="ECO:0000313" key="10">
    <source>
        <dbReference type="Proteomes" id="UP000321272"/>
    </source>
</evidence>
<dbReference type="SUPFAM" id="SSF55120">
    <property type="entry name" value="Pseudouridine synthase"/>
    <property type="match status" value="1"/>
</dbReference>
<reference evidence="9 10" key="1">
    <citation type="submission" date="2019-06" db="EMBL/GenBank/DDBJ databases">
        <title>Genome analyses of bacteria isolated from kimchi.</title>
        <authorList>
            <person name="Lee S."/>
            <person name="Ahn S."/>
            <person name="Roh S."/>
        </authorList>
    </citation>
    <scope>NUCLEOTIDE SEQUENCE [LARGE SCALE GENOMIC DNA]</scope>
    <source>
        <strain evidence="9 10">CBA4606</strain>
    </source>
</reference>
<dbReference type="InterPro" id="IPR020103">
    <property type="entry name" value="PsdUridine_synth_cat_dom_sf"/>
</dbReference>
<dbReference type="InterPro" id="IPR014780">
    <property type="entry name" value="tRNA_psdUridine_synth_TruB"/>
</dbReference>
<feature type="active site" description="Nucleophile" evidence="5">
    <location>
        <position position="47"/>
    </location>
</feature>
<dbReference type="KEGG" id="paur:FGL86_05395"/>
<dbReference type="FunFam" id="3.30.2350.10:FF:000011">
    <property type="entry name" value="tRNA pseudouridine synthase B"/>
    <property type="match status" value="1"/>
</dbReference>
<dbReference type="InterPro" id="IPR002501">
    <property type="entry name" value="PsdUridine_synth_N"/>
</dbReference>
<protein>
    <recommendedName>
        <fullName evidence="5">tRNA pseudouridine synthase B</fullName>
        <ecNumber evidence="5">5.4.99.25</ecNumber>
    </recommendedName>
    <alternativeName>
        <fullName evidence="5">tRNA pseudouridine(55) synthase</fullName>
        <shortName evidence="5">Psi55 synthase</shortName>
    </alternativeName>
    <alternativeName>
        <fullName evidence="5">tRNA pseudouridylate synthase</fullName>
    </alternativeName>
    <alternativeName>
        <fullName evidence="5">tRNA-uridine isomerase</fullName>
    </alternativeName>
</protein>
<dbReference type="Pfam" id="PF01509">
    <property type="entry name" value="TruB_N"/>
    <property type="match status" value="1"/>
</dbReference>
<evidence type="ECO:0000259" key="6">
    <source>
        <dbReference type="Pfam" id="PF01509"/>
    </source>
</evidence>